<sequence length="113" mass="12784">MKEELQIELLRVTVLRTKLSLRFSLNDHMRSYITVLIEKGGVATAVRRVRNELNTDISVSRRDDTSLQSMATSTTAVREVEEDVIIRAVLLQLINITVFNLTFLMTMETAAAS</sequence>
<dbReference type="EMBL" id="GG749414">
    <property type="protein sequence ID" value="EGE79347.1"/>
    <property type="molecule type" value="Genomic_DNA"/>
</dbReference>
<protein>
    <submittedName>
        <fullName evidence="1">Uncharacterized protein</fullName>
    </submittedName>
</protein>
<accession>F2T7Y4</accession>
<dbReference type="Proteomes" id="UP000007802">
    <property type="component" value="Unassembled WGS sequence"/>
</dbReference>
<organism evidence="1">
    <name type="scientific">Ajellomyces dermatitidis (strain ATCC 18188 / CBS 674.68)</name>
    <name type="common">Blastomyces dermatitidis</name>
    <dbReference type="NCBI Taxonomy" id="653446"/>
    <lineage>
        <taxon>Eukaryota</taxon>
        <taxon>Fungi</taxon>
        <taxon>Dikarya</taxon>
        <taxon>Ascomycota</taxon>
        <taxon>Pezizomycotina</taxon>
        <taxon>Eurotiomycetes</taxon>
        <taxon>Eurotiomycetidae</taxon>
        <taxon>Onygenales</taxon>
        <taxon>Ajellomycetaceae</taxon>
        <taxon>Blastomyces</taxon>
    </lineage>
</organism>
<dbReference type="HOGENOM" id="CLU_140102_0_1_1"/>
<evidence type="ECO:0000313" key="1">
    <source>
        <dbReference type="EMBL" id="EGE79347.1"/>
    </source>
</evidence>
<name>F2T7Y4_AJEDA</name>
<proteinExistence type="predicted"/>
<gene>
    <name evidence="1" type="ORF">BDDG_02286</name>
</gene>
<dbReference type="AlphaFoldDB" id="F2T7Y4"/>
<reference evidence="1" key="1">
    <citation type="submission" date="2010-03" db="EMBL/GenBank/DDBJ databases">
        <title>Annotation of Blastomyces dermatitidis strain ATCC 18188.</title>
        <authorList>
            <consortium name="The Broad Institute Genome Sequencing Platform"/>
            <consortium name="Broad Institute Genome Sequencing Center for Infectious Disease."/>
            <person name="Cuomo C."/>
            <person name="Klein B."/>
            <person name="Sullivan T."/>
            <person name="Heitman J."/>
            <person name="Young S."/>
            <person name="Zeng Q."/>
            <person name="Gargeya S."/>
            <person name="Alvarado L."/>
            <person name="Berlin A.M."/>
            <person name="Chapman S.B."/>
            <person name="Chen Z."/>
            <person name="Freedman E."/>
            <person name="Gellesch M."/>
            <person name="Goldberg J."/>
            <person name="Griggs A."/>
            <person name="Gujja S."/>
            <person name="Heilman E."/>
            <person name="Heiman D."/>
            <person name="Howarth C."/>
            <person name="Mehta T."/>
            <person name="Neiman D."/>
            <person name="Pearson M."/>
            <person name="Roberts A."/>
            <person name="Saif S."/>
            <person name="Shea T."/>
            <person name="Shenoy N."/>
            <person name="Sisk P."/>
            <person name="Stolte C."/>
            <person name="Sykes S."/>
            <person name="White J."/>
            <person name="Yandava C."/>
            <person name="Haas B."/>
            <person name="Nusbaum C."/>
            <person name="Birren B."/>
        </authorList>
    </citation>
    <scope>NUCLEOTIDE SEQUENCE [LARGE SCALE GENOMIC DNA]</scope>
    <source>
        <strain evidence="1">ATCC 18188</strain>
    </source>
</reference>